<dbReference type="Pfam" id="PF00067">
    <property type="entry name" value="p450"/>
    <property type="match status" value="1"/>
</dbReference>
<keyword evidence="1 2" id="KW-0408">Iron</keyword>
<feature type="binding site" description="axial binding residue" evidence="1">
    <location>
        <position position="127"/>
    </location>
    <ligand>
        <name>heme</name>
        <dbReference type="ChEBI" id="CHEBI:30413"/>
    </ligand>
    <ligandPart>
        <name>Fe</name>
        <dbReference type="ChEBI" id="CHEBI:18248"/>
    </ligandPart>
</feature>
<evidence type="ECO:0000256" key="1">
    <source>
        <dbReference type="PIRSR" id="PIRSR602401-1"/>
    </source>
</evidence>
<dbReference type="InterPro" id="IPR036396">
    <property type="entry name" value="Cyt_P450_sf"/>
</dbReference>
<dbReference type="InterPro" id="IPR001128">
    <property type="entry name" value="Cyt_P450"/>
</dbReference>
<organism evidence="3 4">
    <name type="scientific">Carex littledalei</name>
    <dbReference type="NCBI Taxonomy" id="544730"/>
    <lineage>
        <taxon>Eukaryota</taxon>
        <taxon>Viridiplantae</taxon>
        <taxon>Streptophyta</taxon>
        <taxon>Embryophyta</taxon>
        <taxon>Tracheophyta</taxon>
        <taxon>Spermatophyta</taxon>
        <taxon>Magnoliopsida</taxon>
        <taxon>Liliopsida</taxon>
        <taxon>Poales</taxon>
        <taxon>Cyperaceae</taxon>
        <taxon>Cyperoideae</taxon>
        <taxon>Cariceae</taxon>
        <taxon>Carex</taxon>
        <taxon>Carex subgen. Euthyceras</taxon>
    </lineage>
</organism>
<dbReference type="Gene3D" id="1.10.630.10">
    <property type="entry name" value="Cytochrome P450"/>
    <property type="match status" value="1"/>
</dbReference>
<accession>A0A833R627</accession>
<comment type="cofactor">
    <cofactor evidence="1">
        <name>heme</name>
        <dbReference type="ChEBI" id="CHEBI:30413"/>
    </cofactor>
</comment>
<sequence>MMNNPNVLQEAINEIDSVVGKDRLVDECDIPQLNYLKACIRESTRLHPIVPFIPPHQAMEDTTIAGYFIPKGSHVLLSRLGLGQNPKTWEEPLKFKPERHLTDKCSEVLLTEPELRFITFGSGRRGCMGVTLGTTMTVMLLARLLQGFTWSKPSGVSSISLMETHEGTAIAKPLVLHAQPRLTNLFINKADQSVMVT</sequence>
<dbReference type="Proteomes" id="UP000623129">
    <property type="component" value="Unassembled WGS sequence"/>
</dbReference>
<dbReference type="GO" id="GO:0004497">
    <property type="term" value="F:monooxygenase activity"/>
    <property type="evidence" value="ECO:0007669"/>
    <property type="project" value="UniProtKB-KW"/>
</dbReference>
<dbReference type="PANTHER" id="PTHR47949:SF4">
    <property type="entry name" value="TYROSINE N-MONOOXYGENASE"/>
    <property type="match status" value="1"/>
</dbReference>
<keyword evidence="2" id="KW-0560">Oxidoreductase</keyword>
<comment type="caution">
    <text evidence="3">The sequence shown here is derived from an EMBL/GenBank/DDBJ whole genome shotgun (WGS) entry which is preliminary data.</text>
</comment>
<name>A0A833R627_9POAL</name>
<dbReference type="InterPro" id="IPR051382">
    <property type="entry name" value="CYP450_AA/FA_Hydroxylases"/>
</dbReference>
<keyword evidence="1 2" id="KW-0349">Heme</keyword>
<evidence type="ECO:0000313" key="3">
    <source>
        <dbReference type="EMBL" id="KAF3338905.1"/>
    </source>
</evidence>
<dbReference type="PROSITE" id="PS00086">
    <property type="entry name" value="CYTOCHROME_P450"/>
    <property type="match status" value="1"/>
</dbReference>
<dbReference type="PRINTS" id="PR00385">
    <property type="entry name" value="P450"/>
</dbReference>
<dbReference type="AlphaFoldDB" id="A0A833R627"/>
<reference evidence="3" key="1">
    <citation type="submission" date="2020-01" db="EMBL/GenBank/DDBJ databases">
        <title>Genome sequence of Kobresia littledalei, the first chromosome-level genome in the family Cyperaceae.</title>
        <authorList>
            <person name="Qu G."/>
        </authorList>
    </citation>
    <scope>NUCLEOTIDE SEQUENCE</scope>
    <source>
        <strain evidence="3">C.B.Clarke</strain>
        <tissue evidence="3">Leaf</tissue>
    </source>
</reference>
<proteinExistence type="inferred from homology"/>
<dbReference type="InterPro" id="IPR002401">
    <property type="entry name" value="Cyt_P450_E_grp-I"/>
</dbReference>
<dbReference type="GO" id="GO:0005506">
    <property type="term" value="F:iron ion binding"/>
    <property type="evidence" value="ECO:0007669"/>
    <property type="project" value="InterPro"/>
</dbReference>
<dbReference type="GO" id="GO:0016705">
    <property type="term" value="F:oxidoreductase activity, acting on paired donors, with incorporation or reduction of molecular oxygen"/>
    <property type="evidence" value="ECO:0007669"/>
    <property type="project" value="InterPro"/>
</dbReference>
<evidence type="ECO:0000256" key="2">
    <source>
        <dbReference type="RuleBase" id="RU000461"/>
    </source>
</evidence>
<dbReference type="PRINTS" id="PR00463">
    <property type="entry name" value="EP450I"/>
</dbReference>
<comment type="similarity">
    <text evidence="2">Belongs to the cytochrome P450 family.</text>
</comment>
<keyword evidence="4" id="KW-1185">Reference proteome</keyword>
<dbReference type="GO" id="GO:0020037">
    <property type="term" value="F:heme binding"/>
    <property type="evidence" value="ECO:0007669"/>
    <property type="project" value="InterPro"/>
</dbReference>
<dbReference type="PANTHER" id="PTHR47949">
    <property type="entry name" value="CYTOCHROME P450 703A2-RELATED-RELATED"/>
    <property type="match status" value="1"/>
</dbReference>
<dbReference type="SUPFAM" id="SSF48264">
    <property type="entry name" value="Cytochrome P450"/>
    <property type="match status" value="1"/>
</dbReference>
<keyword evidence="1 2" id="KW-0479">Metal-binding</keyword>
<dbReference type="EMBL" id="SWLB01000004">
    <property type="protein sequence ID" value="KAF3338905.1"/>
    <property type="molecule type" value="Genomic_DNA"/>
</dbReference>
<protein>
    <submittedName>
        <fullName evidence="3">Tyrosine N-monooxygenase-like protein</fullName>
    </submittedName>
</protein>
<dbReference type="InterPro" id="IPR017972">
    <property type="entry name" value="Cyt_P450_CS"/>
</dbReference>
<keyword evidence="2 3" id="KW-0503">Monooxygenase</keyword>
<gene>
    <name evidence="3" type="ORF">FCM35_KLT16376</name>
</gene>
<evidence type="ECO:0000313" key="4">
    <source>
        <dbReference type="Proteomes" id="UP000623129"/>
    </source>
</evidence>
<dbReference type="OrthoDB" id="594634at2759"/>